<reference evidence="2" key="1">
    <citation type="submission" date="2021-01" db="UniProtKB">
        <authorList>
            <consortium name="EnsemblMetazoa"/>
        </authorList>
    </citation>
    <scope>IDENTIFICATION</scope>
</reference>
<accession>A0A7M5X4P8</accession>
<dbReference type="Proteomes" id="UP000594262">
    <property type="component" value="Unplaced"/>
</dbReference>
<protein>
    <submittedName>
        <fullName evidence="2">Uncharacterized protein</fullName>
    </submittedName>
</protein>
<keyword evidence="3" id="KW-1185">Reference proteome</keyword>
<feature type="compositionally biased region" description="Polar residues" evidence="1">
    <location>
        <begin position="112"/>
        <end position="134"/>
    </location>
</feature>
<sequence length="339" mass="37410">MPSNACKKCSLCGMQQSKLTTTTMDDIPKGKVDLCQQKNIIRKRLNTLNKRCNSHCVVLYLSGEQRVHVDGYATPGFATHFMESLVVENNVVFGDVIKETLKMAYKDYRKSQSVVTTPSDEAETLSDNVETPSSEVEAPSDVVETPSKTVGPGTERMSDENNAMTTVTLLFEDSDVPQRCVPNETGETTQNVIVSAESTIEEVQCPTQTELSTQGSSRVEASNIVEGVIELSKGAIKKGMIVPVYADPSHQDSFWLFLLTDVYPRKIEGIFLEKIKNREYKLGRKQSLTWNCIIRKKRRSESSQSISLSPLKSSKSSESGLSVSLTTVCSITGVSKSNR</sequence>
<proteinExistence type="predicted"/>
<dbReference type="OrthoDB" id="6037373at2759"/>
<evidence type="ECO:0000313" key="2">
    <source>
        <dbReference type="EnsemblMetazoa" id="CLYHEMP017445.1"/>
    </source>
</evidence>
<evidence type="ECO:0000256" key="1">
    <source>
        <dbReference type="SAM" id="MobiDB-lite"/>
    </source>
</evidence>
<name>A0A7M5X4P8_9CNID</name>
<evidence type="ECO:0000313" key="3">
    <source>
        <dbReference type="Proteomes" id="UP000594262"/>
    </source>
</evidence>
<organism evidence="2 3">
    <name type="scientific">Clytia hemisphaerica</name>
    <dbReference type="NCBI Taxonomy" id="252671"/>
    <lineage>
        <taxon>Eukaryota</taxon>
        <taxon>Metazoa</taxon>
        <taxon>Cnidaria</taxon>
        <taxon>Hydrozoa</taxon>
        <taxon>Hydroidolina</taxon>
        <taxon>Leptothecata</taxon>
        <taxon>Obeliida</taxon>
        <taxon>Clytiidae</taxon>
        <taxon>Clytia</taxon>
    </lineage>
</organism>
<feature type="region of interest" description="Disordered" evidence="1">
    <location>
        <begin position="112"/>
        <end position="159"/>
    </location>
</feature>
<dbReference type="AlphaFoldDB" id="A0A7M5X4P8"/>
<dbReference type="EnsemblMetazoa" id="CLYHEMT017445.1">
    <property type="protein sequence ID" value="CLYHEMP017445.1"/>
    <property type="gene ID" value="CLYHEMG017445"/>
</dbReference>